<keyword evidence="5 6" id="KW-0720">Serine protease</keyword>
<evidence type="ECO:0000256" key="4">
    <source>
        <dbReference type="ARBA" id="ARBA00022801"/>
    </source>
</evidence>
<gene>
    <name evidence="7" type="ORF">JY651_42650</name>
</gene>
<evidence type="ECO:0000313" key="8">
    <source>
        <dbReference type="Proteomes" id="UP000662747"/>
    </source>
</evidence>
<dbReference type="PANTHER" id="PTHR36234:SF5">
    <property type="entry name" value="LYSYL ENDOPEPTIDASE"/>
    <property type="match status" value="1"/>
</dbReference>
<dbReference type="InterPro" id="IPR018114">
    <property type="entry name" value="TRYPSIN_HIS"/>
</dbReference>
<dbReference type="Gene3D" id="2.40.10.10">
    <property type="entry name" value="Trypsin-like serine proteases"/>
    <property type="match status" value="2"/>
</dbReference>
<dbReference type="EC" id="3.4.21.-" evidence="6"/>
<name>A0ABX7NSM8_9BACT</name>
<feature type="chain" id="PRO_5045000195" description="Serine protease" evidence="6">
    <location>
        <begin position="25"/>
        <end position="367"/>
    </location>
</feature>
<dbReference type="InterPro" id="IPR043504">
    <property type="entry name" value="Peptidase_S1_PA_chymotrypsin"/>
</dbReference>
<dbReference type="InterPro" id="IPR009003">
    <property type="entry name" value="Peptidase_S1_PA"/>
</dbReference>
<dbReference type="Pfam" id="PF13365">
    <property type="entry name" value="Trypsin_2"/>
    <property type="match status" value="1"/>
</dbReference>
<dbReference type="RefSeq" id="WP_206723362.1">
    <property type="nucleotide sequence ID" value="NZ_CP071090.1"/>
</dbReference>
<reference evidence="7 8" key="1">
    <citation type="submission" date="2021-02" db="EMBL/GenBank/DDBJ databases">
        <title>De Novo genome assembly of isolated myxobacteria.</title>
        <authorList>
            <person name="Stevens D.C."/>
        </authorList>
    </citation>
    <scope>NUCLEOTIDE SEQUENCE [LARGE SCALE GENOMIC DNA]</scope>
    <source>
        <strain evidence="8">SCPEA02</strain>
    </source>
</reference>
<protein>
    <recommendedName>
        <fullName evidence="6">Serine protease</fullName>
        <ecNumber evidence="6">3.4.21.-</ecNumber>
    </recommendedName>
</protein>
<evidence type="ECO:0000256" key="3">
    <source>
        <dbReference type="ARBA" id="ARBA00022729"/>
    </source>
</evidence>
<keyword evidence="8" id="KW-1185">Reference proteome</keyword>
<dbReference type="PRINTS" id="PR00839">
    <property type="entry name" value="V8PROTEASE"/>
</dbReference>
<keyword evidence="3 6" id="KW-0732">Signal</keyword>
<dbReference type="PANTHER" id="PTHR36234">
    <property type="entry name" value="LYSYL ENDOPEPTIDASE"/>
    <property type="match status" value="1"/>
</dbReference>
<dbReference type="InterPro" id="IPR008256">
    <property type="entry name" value="Peptidase_S1B"/>
</dbReference>
<keyword evidence="4 6" id="KW-0378">Hydrolase</keyword>
<dbReference type="PROSITE" id="PS51257">
    <property type="entry name" value="PROKAR_LIPOPROTEIN"/>
    <property type="match status" value="1"/>
</dbReference>
<dbReference type="Proteomes" id="UP000662747">
    <property type="component" value="Chromosome"/>
</dbReference>
<feature type="signal peptide" evidence="6">
    <location>
        <begin position="1"/>
        <end position="24"/>
    </location>
</feature>
<dbReference type="PROSITE" id="PS00134">
    <property type="entry name" value="TRYPSIN_HIS"/>
    <property type="match status" value="1"/>
</dbReference>
<proteinExistence type="inferred from homology"/>
<sequence length="367" mass="37780">MSKQSWHFSFKALALLSAGTVALAGCGGGLESDVSVEALGSTEQRSICGTTTDWSDVEPWAVSRGGAWGAFVLRSQRAVGLVRRRSTGAAQCTGSLIAENLFLTAGHCFTNAADATNYDVVFDFQVDSAGNNRTTTTVQIAEGLELVNSGGVDFAVVRLASAAGSTFGSLSLQNSLPTGTELLGIPQHPSGLRKKYHEGHYAGRLANGQITYTDLDTEGGSSGSPVLGSFGTVVGVHTTGLCTSTGGTNRATSMVDVFANSTVVPALVTFRAGGNSTSQGRITLSSGGQSCTRSGNFDDMKNGCALRLTAGDVVTVSCTTNGQSSRWLDSLWANGATLNFTSSSDTSATATFTYTGTGVQVSCSFTD</sequence>
<evidence type="ECO:0000256" key="5">
    <source>
        <dbReference type="ARBA" id="ARBA00022825"/>
    </source>
</evidence>
<dbReference type="SUPFAM" id="SSF50494">
    <property type="entry name" value="Trypsin-like serine proteases"/>
    <property type="match status" value="1"/>
</dbReference>
<evidence type="ECO:0000256" key="2">
    <source>
        <dbReference type="ARBA" id="ARBA00022670"/>
    </source>
</evidence>
<organism evidence="7 8">
    <name type="scientific">Pyxidicoccus parkwayensis</name>
    <dbReference type="NCBI Taxonomy" id="2813578"/>
    <lineage>
        <taxon>Bacteria</taxon>
        <taxon>Pseudomonadati</taxon>
        <taxon>Myxococcota</taxon>
        <taxon>Myxococcia</taxon>
        <taxon>Myxococcales</taxon>
        <taxon>Cystobacterineae</taxon>
        <taxon>Myxococcaceae</taxon>
        <taxon>Pyxidicoccus</taxon>
    </lineage>
</organism>
<keyword evidence="2 6" id="KW-0645">Protease</keyword>
<dbReference type="EMBL" id="CP071090">
    <property type="protein sequence ID" value="QSQ21785.1"/>
    <property type="molecule type" value="Genomic_DNA"/>
</dbReference>
<accession>A0ABX7NSM8</accession>
<evidence type="ECO:0000313" key="7">
    <source>
        <dbReference type="EMBL" id="QSQ21785.1"/>
    </source>
</evidence>
<comment type="similarity">
    <text evidence="1 6">Belongs to the peptidase S1B family.</text>
</comment>
<evidence type="ECO:0000256" key="6">
    <source>
        <dbReference type="RuleBase" id="RU004296"/>
    </source>
</evidence>
<evidence type="ECO:0000256" key="1">
    <source>
        <dbReference type="ARBA" id="ARBA00008764"/>
    </source>
</evidence>